<dbReference type="InterPro" id="IPR025669">
    <property type="entry name" value="AAA_dom"/>
</dbReference>
<keyword evidence="4" id="KW-1185">Reference proteome</keyword>
<feature type="compositionally biased region" description="Low complexity" evidence="1">
    <location>
        <begin position="287"/>
        <end position="299"/>
    </location>
</feature>
<feature type="region of interest" description="Disordered" evidence="1">
    <location>
        <begin position="261"/>
        <end position="363"/>
    </location>
</feature>
<sequence length="363" mass="37926">MGKVIAVANQKGGVGKTTTAVNLAASLAASEHPTLLLDTDPQANGTSSLGIESRTAPSSVYDVLTGSVAVEDATLHTEMPFLDVVPSHINLVGAEIEMIDLFERERVLKKALQRARRTYDFIVIDCPPSLGLLTLNALTAADSVLIPVQTEYFALEGLGQLLNTIKIVRQHLNPDLEIEGVLLTMFDGRLRLSNQVAAEVRRYFGDRVFEAVVQRNVRVSEAPSFGKPVLLYDAVSSGSKNYMALAGEVIRNNQRYLEDEAAGEASDGAPLDAPPVVAEPAPPRPAPSGAARPGPDAGGVEPQPPPNPSPSAPPPPASPPTVSAPPPSAAPPSSPSAAGRGDGFGEPSRVVLASRATPGRPGQ</sequence>
<evidence type="ECO:0000313" key="4">
    <source>
        <dbReference type="Proteomes" id="UP001267426"/>
    </source>
</evidence>
<proteinExistence type="predicted"/>
<feature type="domain" description="AAA" evidence="2">
    <location>
        <begin position="3"/>
        <end position="178"/>
    </location>
</feature>
<dbReference type="InterPro" id="IPR027417">
    <property type="entry name" value="P-loop_NTPase"/>
</dbReference>
<reference evidence="3 4" key="1">
    <citation type="submission" date="2023-09" db="EMBL/GenBank/DDBJ databases">
        <authorList>
            <person name="Rey-Velasco X."/>
        </authorList>
    </citation>
    <scope>NUCLEOTIDE SEQUENCE [LARGE SCALE GENOMIC DNA]</scope>
    <source>
        <strain evidence="3 4">F394</strain>
    </source>
</reference>
<dbReference type="SUPFAM" id="SSF52540">
    <property type="entry name" value="P-loop containing nucleoside triphosphate hydrolases"/>
    <property type="match status" value="1"/>
</dbReference>
<protein>
    <submittedName>
        <fullName evidence="3">AAA family ATPase</fullName>
    </submittedName>
</protein>
<dbReference type="Pfam" id="PF13614">
    <property type="entry name" value="AAA_31"/>
    <property type="match status" value="1"/>
</dbReference>
<feature type="compositionally biased region" description="Low complexity" evidence="1">
    <location>
        <begin position="263"/>
        <end position="279"/>
    </location>
</feature>
<evidence type="ECO:0000259" key="2">
    <source>
        <dbReference type="Pfam" id="PF13614"/>
    </source>
</evidence>
<dbReference type="PANTHER" id="PTHR13696">
    <property type="entry name" value="P-LOOP CONTAINING NUCLEOSIDE TRIPHOSPHATE HYDROLASE"/>
    <property type="match status" value="1"/>
</dbReference>
<feature type="compositionally biased region" description="Pro residues" evidence="1">
    <location>
        <begin position="302"/>
        <end position="334"/>
    </location>
</feature>
<evidence type="ECO:0000313" key="3">
    <source>
        <dbReference type="EMBL" id="MDT0632156.1"/>
    </source>
</evidence>
<dbReference type="Proteomes" id="UP001267426">
    <property type="component" value="Unassembled WGS sequence"/>
</dbReference>
<dbReference type="EMBL" id="JAVRHT010000022">
    <property type="protein sequence ID" value="MDT0632156.1"/>
    <property type="molecule type" value="Genomic_DNA"/>
</dbReference>
<comment type="caution">
    <text evidence="3">The sequence shown here is derived from an EMBL/GenBank/DDBJ whole genome shotgun (WGS) entry which is preliminary data.</text>
</comment>
<name>A0ABU3BS92_9BACT</name>
<dbReference type="CDD" id="cd02042">
    <property type="entry name" value="ParAB_family"/>
    <property type="match status" value="1"/>
</dbReference>
<evidence type="ECO:0000256" key="1">
    <source>
        <dbReference type="SAM" id="MobiDB-lite"/>
    </source>
</evidence>
<accession>A0ABU3BS92</accession>
<gene>
    <name evidence="3" type="ORF">RM540_10410</name>
</gene>
<dbReference type="PANTHER" id="PTHR13696:SF52">
    <property type="entry name" value="PARA FAMILY PROTEIN CT_582"/>
    <property type="match status" value="1"/>
</dbReference>
<dbReference type="Gene3D" id="3.40.50.300">
    <property type="entry name" value="P-loop containing nucleotide triphosphate hydrolases"/>
    <property type="match status" value="1"/>
</dbReference>
<organism evidence="3 4">
    <name type="scientific">Rubrivirga litoralis</name>
    <dbReference type="NCBI Taxonomy" id="3075598"/>
    <lineage>
        <taxon>Bacteria</taxon>
        <taxon>Pseudomonadati</taxon>
        <taxon>Rhodothermota</taxon>
        <taxon>Rhodothermia</taxon>
        <taxon>Rhodothermales</taxon>
        <taxon>Rubricoccaceae</taxon>
        <taxon>Rubrivirga</taxon>
    </lineage>
</organism>
<dbReference type="InterPro" id="IPR050678">
    <property type="entry name" value="DNA_Partitioning_ATPase"/>
</dbReference>